<dbReference type="EMBL" id="CP059733">
    <property type="protein sequence ID" value="WDE04215.1"/>
    <property type="molecule type" value="Genomic_DNA"/>
</dbReference>
<dbReference type="KEGG" id="tvd:SG34_023170"/>
<dbReference type="AlphaFoldDB" id="A0AAF0C8I2"/>
<reference evidence="1 2" key="2">
    <citation type="journal article" date="2022" name="Mar. Drugs">
        <title>Bioassay-Guided Fractionation Leads to the Detection of Cholic Acid Generated by the Rare Thalassomonas sp.</title>
        <authorList>
            <person name="Pheiffer F."/>
            <person name="Schneider Y.K."/>
            <person name="Hansen E.H."/>
            <person name="Andersen J.H."/>
            <person name="Isaksson J."/>
            <person name="Busche T."/>
            <person name="R C."/>
            <person name="Kalinowski J."/>
            <person name="Zyl L.V."/>
            <person name="Trindade M."/>
        </authorList>
    </citation>
    <scope>NUCLEOTIDE SEQUENCE [LARGE SCALE GENOMIC DNA]</scope>
    <source>
        <strain evidence="1 2">XOM25</strain>
    </source>
</reference>
<accession>A0AAF0C8I2</accession>
<dbReference type="Proteomes" id="UP000032352">
    <property type="component" value="Chromosome"/>
</dbReference>
<dbReference type="RefSeq" id="WP_044836866.1">
    <property type="nucleotide sequence ID" value="NZ_CP059733.1"/>
</dbReference>
<organism evidence="1 2">
    <name type="scientific">Thalassomonas viridans</name>
    <dbReference type="NCBI Taxonomy" id="137584"/>
    <lineage>
        <taxon>Bacteria</taxon>
        <taxon>Pseudomonadati</taxon>
        <taxon>Pseudomonadota</taxon>
        <taxon>Gammaproteobacteria</taxon>
        <taxon>Alteromonadales</taxon>
        <taxon>Colwelliaceae</taxon>
        <taxon>Thalassomonas</taxon>
    </lineage>
</organism>
<evidence type="ECO:0000313" key="1">
    <source>
        <dbReference type="EMBL" id="WDE04215.1"/>
    </source>
</evidence>
<sequence>MNAATAIPDDYAIHIVEKAMDVNQLIMIMYNNPDTIVYEHFRAVNQHLFPNNENNPLVCPGQVVLLSPATSSQCTLEEQAFYEVAKAVDLALLKLSTQERELLAKRYDFLASVASYNGLLLGVSNTSWNAHVRQVEGILKDIEGAYTASYNAHGNLNNNIFLERRRTHFARLNDALLRFGQPELGNRIKTGDIRSNLGLSTKSTIHQWKKLSGPAETIPNFARNYETVSKMASNLKRVGYLGIALTGIEAGVNIDKACTVGSEFACNHAKHKETGKAVGSIVGGAALGWGASYIGCNILFGLPSSGTSFFWCSLITGTTGGYLGGIGGSLGGQWAGNKVYSVKLLH</sequence>
<evidence type="ECO:0000313" key="2">
    <source>
        <dbReference type="Proteomes" id="UP000032352"/>
    </source>
</evidence>
<keyword evidence="2" id="KW-1185">Reference proteome</keyword>
<proteinExistence type="predicted"/>
<protein>
    <recommendedName>
        <fullName evidence="3">SSU ribosomal protein S2p (SAe)</fullName>
    </recommendedName>
</protein>
<name>A0AAF0C8I2_9GAMM</name>
<gene>
    <name evidence="1" type="ORF">SG34_023170</name>
</gene>
<evidence type="ECO:0008006" key="3">
    <source>
        <dbReference type="Google" id="ProtNLM"/>
    </source>
</evidence>
<reference evidence="1 2" key="1">
    <citation type="journal article" date="2015" name="Genome Announc.">
        <title>Draft Genome Sequences of Marine Isolates of Thalassomonas viridans and Thalassomonas actiniarum.</title>
        <authorList>
            <person name="Olonade I."/>
            <person name="van Zyl L.J."/>
            <person name="Trindade M."/>
        </authorList>
    </citation>
    <scope>NUCLEOTIDE SEQUENCE [LARGE SCALE GENOMIC DNA]</scope>
    <source>
        <strain evidence="1 2">XOM25</strain>
    </source>
</reference>